<keyword evidence="2" id="KW-1185">Reference proteome</keyword>
<comment type="caution">
    <text evidence="1">The sequence shown here is derived from an EMBL/GenBank/DDBJ whole genome shotgun (WGS) entry which is preliminary data.</text>
</comment>
<reference evidence="1 2" key="1">
    <citation type="submission" date="2017-11" db="EMBL/GenBank/DDBJ databases">
        <title>The genome of Rhizophagus clarus HR1 reveals common genetic basis of auxotrophy among arbuscular mycorrhizal fungi.</title>
        <authorList>
            <person name="Kobayashi Y."/>
        </authorList>
    </citation>
    <scope>NUCLEOTIDE SEQUENCE [LARGE SCALE GENOMIC DNA]</scope>
    <source>
        <strain evidence="1 2">HR1</strain>
    </source>
</reference>
<protein>
    <submittedName>
        <fullName evidence="1">Uncharacterized protein</fullName>
    </submittedName>
</protein>
<accession>A0A2Z6QQM9</accession>
<name>A0A2Z6QQM9_9GLOM</name>
<dbReference type="AlphaFoldDB" id="A0A2Z6QQM9"/>
<sequence length="68" mass="8109">MLISLSAFTISQKIFKNHIKTAQSRIIIFFFFSDSHLHPRVSQDTFYILSKIIHLYFSYLLDHFISLQ</sequence>
<gene>
    <name evidence="1" type="ORF">RclHR1_00200023</name>
</gene>
<proteinExistence type="predicted"/>
<organism evidence="1 2">
    <name type="scientific">Rhizophagus clarus</name>
    <dbReference type="NCBI Taxonomy" id="94130"/>
    <lineage>
        <taxon>Eukaryota</taxon>
        <taxon>Fungi</taxon>
        <taxon>Fungi incertae sedis</taxon>
        <taxon>Mucoromycota</taxon>
        <taxon>Glomeromycotina</taxon>
        <taxon>Glomeromycetes</taxon>
        <taxon>Glomerales</taxon>
        <taxon>Glomeraceae</taxon>
        <taxon>Rhizophagus</taxon>
    </lineage>
</organism>
<evidence type="ECO:0000313" key="1">
    <source>
        <dbReference type="EMBL" id="GBB92390.1"/>
    </source>
</evidence>
<dbReference type="EMBL" id="BEXD01001113">
    <property type="protein sequence ID" value="GBB92390.1"/>
    <property type="molecule type" value="Genomic_DNA"/>
</dbReference>
<evidence type="ECO:0000313" key="2">
    <source>
        <dbReference type="Proteomes" id="UP000247702"/>
    </source>
</evidence>
<dbReference type="Proteomes" id="UP000247702">
    <property type="component" value="Unassembled WGS sequence"/>
</dbReference>